<dbReference type="EC" id="2.1.1.72" evidence="2"/>
<gene>
    <name evidence="7" type="ORF">SD607_00017</name>
</gene>
<dbReference type="PIRSF" id="PIRSF000398">
    <property type="entry name" value="M_m6A_EcoRV"/>
    <property type="match status" value="1"/>
</dbReference>
<comment type="similarity">
    <text evidence="1">Belongs to the N(4)/N(6)-methyltransferase family.</text>
</comment>
<organism evidence="7">
    <name type="scientific">Macrococcoides canis</name>
    <dbReference type="NCBI Taxonomy" id="1855823"/>
    <lineage>
        <taxon>Bacteria</taxon>
        <taxon>Bacillati</taxon>
        <taxon>Bacillota</taxon>
        <taxon>Bacilli</taxon>
        <taxon>Bacillales</taxon>
        <taxon>Staphylococcaceae</taxon>
        <taxon>Macrococcoides</taxon>
    </lineage>
</organism>
<protein>
    <recommendedName>
        <fullName evidence="2">site-specific DNA-methyltransferase (adenine-specific)</fullName>
        <ecNumber evidence="2">2.1.1.72</ecNumber>
    </recommendedName>
</protein>
<reference evidence="7" key="1">
    <citation type="journal article" date="2020" name="Antimicrob. Agents Chemother.">
        <title>The novel macrolide resistance genes mef(D), msr(F) and msr(H) are present on resistance islands in Macrococcus canis, Macrococcus caseolyticus and Staphylococcus aureus.</title>
        <authorList>
            <person name="Schwendener S."/>
            <person name="Dona V."/>
            <person name="Perreten V."/>
        </authorList>
    </citation>
    <scope>NUCLEOTIDE SEQUENCE</scope>
    <source>
        <strain evidence="7">SD607</strain>
    </source>
</reference>
<dbReference type="InterPro" id="IPR029063">
    <property type="entry name" value="SAM-dependent_MTases_sf"/>
</dbReference>
<proteinExistence type="inferred from homology"/>
<dbReference type="GO" id="GO:0006298">
    <property type="term" value="P:mismatch repair"/>
    <property type="evidence" value="ECO:0007669"/>
    <property type="project" value="TreeGrafter"/>
</dbReference>
<dbReference type="InterPro" id="IPR012263">
    <property type="entry name" value="M_m6A_EcoRV"/>
</dbReference>
<evidence type="ECO:0000256" key="1">
    <source>
        <dbReference type="ARBA" id="ARBA00006594"/>
    </source>
</evidence>
<dbReference type="RefSeq" id="WP_164941510.1">
    <property type="nucleotide sequence ID" value="NZ_CP047361.1"/>
</dbReference>
<evidence type="ECO:0000256" key="3">
    <source>
        <dbReference type="ARBA" id="ARBA00022603"/>
    </source>
</evidence>
<evidence type="ECO:0000256" key="2">
    <source>
        <dbReference type="ARBA" id="ARBA00011900"/>
    </source>
</evidence>
<dbReference type="GO" id="GO:0032259">
    <property type="term" value="P:methylation"/>
    <property type="evidence" value="ECO:0007669"/>
    <property type="project" value="UniProtKB-KW"/>
</dbReference>
<dbReference type="SUPFAM" id="SSF53335">
    <property type="entry name" value="S-adenosyl-L-methionine-dependent methyltransferases"/>
    <property type="match status" value="1"/>
</dbReference>
<dbReference type="InterPro" id="IPR023095">
    <property type="entry name" value="Ade_MeTrfase_dom_2"/>
</dbReference>
<dbReference type="GO" id="GO:0009007">
    <property type="term" value="F:site-specific DNA-methyltransferase (adenine-specific) activity"/>
    <property type="evidence" value="ECO:0007669"/>
    <property type="project" value="UniProtKB-EC"/>
</dbReference>
<dbReference type="GO" id="GO:1904047">
    <property type="term" value="F:S-adenosyl-L-methionine binding"/>
    <property type="evidence" value="ECO:0007669"/>
    <property type="project" value="TreeGrafter"/>
</dbReference>
<dbReference type="PRINTS" id="PR00505">
    <property type="entry name" value="D12N6MTFRASE"/>
</dbReference>
<accession>A0A6G7EN18</accession>
<dbReference type="PANTHER" id="PTHR30481:SF2">
    <property type="entry name" value="SITE-SPECIFIC DNA-METHYLTRANSFERASE (ADENINE-SPECIFIC)"/>
    <property type="match status" value="1"/>
</dbReference>
<dbReference type="PANTHER" id="PTHR30481">
    <property type="entry name" value="DNA ADENINE METHYLASE"/>
    <property type="match status" value="1"/>
</dbReference>
<dbReference type="REBASE" id="394538">
    <property type="entry name" value="M.Mca607ORF1420P"/>
</dbReference>
<keyword evidence="4" id="KW-0808">Transferase</keyword>
<comment type="catalytic activity">
    <reaction evidence="6">
        <text>a 2'-deoxyadenosine in DNA + S-adenosyl-L-methionine = an N(6)-methyl-2'-deoxyadenosine in DNA + S-adenosyl-L-homocysteine + H(+)</text>
        <dbReference type="Rhea" id="RHEA:15197"/>
        <dbReference type="Rhea" id="RHEA-COMP:12418"/>
        <dbReference type="Rhea" id="RHEA-COMP:12419"/>
        <dbReference type="ChEBI" id="CHEBI:15378"/>
        <dbReference type="ChEBI" id="CHEBI:57856"/>
        <dbReference type="ChEBI" id="CHEBI:59789"/>
        <dbReference type="ChEBI" id="CHEBI:90615"/>
        <dbReference type="ChEBI" id="CHEBI:90616"/>
        <dbReference type="EC" id="2.1.1.72"/>
    </reaction>
</comment>
<evidence type="ECO:0000313" key="7">
    <source>
        <dbReference type="EMBL" id="QHW12371.1"/>
    </source>
</evidence>
<evidence type="ECO:0000256" key="5">
    <source>
        <dbReference type="ARBA" id="ARBA00022691"/>
    </source>
</evidence>
<evidence type="ECO:0000256" key="4">
    <source>
        <dbReference type="ARBA" id="ARBA00022679"/>
    </source>
</evidence>
<dbReference type="AlphaFoldDB" id="A0A6G7EN18"/>
<sequence>MPVTKSPLRYPGGKTQLKNFVENTINLNNLEDTIYCEPFSGGFGIGLDLLLARKITRAIINDYDIAIFSIWYAVLNDTYGLVEIIKKTPINMEEWKKQKQIYENKKNDKKYSLDLAFATLFLNRTNHSGIISGGPIGGIKQDSKYKLNCRFNKENIIKKIEDISKFKDSIELYNLEANELIDKVLFSKNSESLFIYFDPPYYKQGKNLYKNFFKHEDHVKLENSISILNQFHWIITYDFNDNIKEIYSNYPCSIFRIRYSAKNYRKEREYIFTNNKTKIEEVGNIIFEN</sequence>
<dbReference type="Gene3D" id="3.40.50.150">
    <property type="entry name" value="Vaccinia Virus protein VP39"/>
    <property type="match status" value="1"/>
</dbReference>
<dbReference type="GO" id="GO:0043565">
    <property type="term" value="F:sequence-specific DNA binding"/>
    <property type="evidence" value="ECO:0007669"/>
    <property type="project" value="TreeGrafter"/>
</dbReference>
<dbReference type="Gene3D" id="1.10.1020.10">
    <property type="entry name" value="Adenine-specific Methyltransferase, Domain 2"/>
    <property type="match status" value="1"/>
</dbReference>
<evidence type="ECO:0000256" key="6">
    <source>
        <dbReference type="ARBA" id="ARBA00047942"/>
    </source>
</evidence>
<name>A0A6G7EN18_9STAP</name>
<dbReference type="InterPro" id="IPR012327">
    <property type="entry name" value="MeTrfase_D12"/>
</dbReference>
<dbReference type="EMBL" id="MN728682">
    <property type="protein sequence ID" value="QHW12371.1"/>
    <property type="molecule type" value="Genomic_DNA"/>
</dbReference>
<dbReference type="GO" id="GO:0009307">
    <property type="term" value="P:DNA restriction-modification system"/>
    <property type="evidence" value="ECO:0007669"/>
    <property type="project" value="InterPro"/>
</dbReference>
<keyword evidence="5" id="KW-0949">S-adenosyl-L-methionine</keyword>
<keyword evidence="3 7" id="KW-0489">Methyltransferase</keyword>